<dbReference type="Gene3D" id="3.30.1370.110">
    <property type="match status" value="1"/>
</dbReference>
<feature type="domain" description="Smr" evidence="1">
    <location>
        <begin position="97"/>
        <end position="176"/>
    </location>
</feature>
<dbReference type="STRING" id="398579.Spea_2341"/>
<accession>A8H524</accession>
<gene>
    <name evidence="2" type="ordered locus">Spea_2341</name>
</gene>
<dbReference type="SUPFAM" id="SSF160443">
    <property type="entry name" value="SMR domain-like"/>
    <property type="match status" value="1"/>
</dbReference>
<evidence type="ECO:0000313" key="2">
    <source>
        <dbReference type="EMBL" id="ABV87661.1"/>
    </source>
</evidence>
<dbReference type="NCBIfam" id="NF033154">
    <property type="entry name" value="endonuc_SmrA"/>
    <property type="match status" value="1"/>
</dbReference>
<dbReference type="InterPro" id="IPR047688">
    <property type="entry name" value="Endonuc_SmrA"/>
</dbReference>
<dbReference type="GO" id="GO:0004520">
    <property type="term" value="F:DNA endonuclease activity"/>
    <property type="evidence" value="ECO:0007669"/>
    <property type="project" value="TreeGrafter"/>
</dbReference>
<dbReference type="InterPro" id="IPR036063">
    <property type="entry name" value="Smr_dom_sf"/>
</dbReference>
<dbReference type="Proteomes" id="UP000002608">
    <property type="component" value="Chromosome"/>
</dbReference>
<dbReference type="HOGENOM" id="CLU_055978_1_2_6"/>
<dbReference type="PROSITE" id="PS50828">
    <property type="entry name" value="SMR"/>
    <property type="match status" value="1"/>
</dbReference>
<dbReference type="OrthoDB" id="9808881at2"/>
<organism evidence="2 3">
    <name type="scientific">Shewanella pealeana (strain ATCC 700345 / ANG-SQ1)</name>
    <dbReference type="NCBI Taxonomy" id="398579"/>
    <lineage>
        <taxon>Bacteria</taxon>
        <taxon>Pseudomonadati</taxon>
        <taxon>Pseudomonadota</taxon>
        <taxon>Gammaproteobacteria</taxon>
        <taxon>Alteromonadales</taxon>
        <taxon>Shewanellaceae</taxon>
        <taxon>Shewanella</taxon>
    </lineage>
</organism>
<evidence type="ECO:0000313" key="3">
    <source>
        <dbReference type="Proteomes" id="UP000002608"/>
    </source>
</evidence>
<dbReference type="SMART" id="SM00463">
    <property type="entry name" value="SMR"/>
    <property type="match status" value="1"/>
</dbReference>
<keyword evidence="3" id="KW-1185">Reference proteome</keyword>
<dbReference type="PANTHER" id="PTHR35562:SF2">
    <property type="entry name" value="DNA ENDONUCLEASE SMRA-RELATED"/>
    <property type="match status" value="1"/>
</dbReference>
<dbReference type="InterPro" id="IPR002625">
    <property type="entry name" value="Smr_dom"/>
</dbReference>
<sequence length="196" mass="22224">MGEEDMTLFLEEMASVRPLKNNTSCTIWEQKASTQAQAACRSQLEMSEHLSKLTTQVQEVNPVAPEDVVEFKRDGVQEAVFHRLSRGDYPVKYEVLLHQLKVAQAREVLYNEIQKSREKGERSILVIHGKGANTKPIPALMKSFVVTWLEQIDEVLAFHSAQTHHGGTGALYVMLTKSEQKRIEARETNHKGVKVR</sequence>
<dbReference type="eggNOG" id="COG2840">
    <property type="taxonomic scope" value="Bacteria"/>
</dbReference>
<dbReference type="KEGG" id="spl:Spea_2341"/>
<dbReference type="PANTHER" id="PTHR35562">
    <property type="entry name" value="DNA ENDONUCLEASE SMRA-RELATED"/>
    <property type="match status" value="1"/>
</dbReference>
<proteinExistence type="predicted"/>
<dbReference type="AlphaFoldDB" id="A8H524"/>
<name>A8H524_SHEPA</name>
<dbReference type="Pfam" id="PF01713">
    <property type="entry name" value="Smr"/>
    <property type="match status" value="1"/>
</dbReference>
<protein>
    <submittedName>
        <fullName evidence="2">Smr protein/MutS2</fullName>
    </submittedName>
</protein>
<dbReference type="EMBL" id="CP000851">
    <property type="protein sequence ID" value="ABV87661.1"/>
    <property type="molecule type" value="Genomic_DNA"/>
</dbReference>
<evidence type="ECO:0000259" key="1">
    <source>
        <dbReference type="PROSITE" id="PS50828"/>
    </source>
</evidence>
<reference evidence="2 3" key="1">
    <citation type="submission" date="2007-10" db="EMBL/GenBank/DDBJ databases">
        <title>Complete sequence of Shewanella pealeana ATCC 700345.</title>
        <authorList>
            <consortium name="US DOE Joint Genome Institute"/>
            <person name="Copeland A."/>
            <person name="Lucas S."/>
            <person name="Lapidus A."/>
            <person name="Barry K."/>
            <person name="Glavina del Rio T."/>
            <person name="Dalin E."/>
            <person name="Tice H."/>
            <person name="Pitluck S."/>
            <person name="Chertkov O."/>
            <person name="Brettin T."/>
            <person name="Bruce D."/>
            <person name="Detter J.C."/>
            <person name="Han C."/>
            <person name="Schmutz J."/>
            <person name="Larimer F."/>
            <person name="Land M."/>
            <person name="Hauser L."/>
            <person name="Kyrpides N."/>
            <person name="Kim E."/>
            <person name="Zhao J.-S.Z."/>
            <person name="Manno D."/>
            <person name="Hawari J."/>
            <person name="Richardson P."/>
        </authorList>
    </citation>
    <scope>NUCLEOTIDE SEQUENCE [LARGE SCALE GENOMIC DNA]</scope>
    <source>
        <strain evidence="3">ATCC 700345 / ANG-SQ1</strain>
    </source>
</reference>